<dbReference type="InterPro" id="IPR050354">
    <property type="entry name" value="F-box/kelch-repeat_ARATH"/>
</dbReference>
<keyword evidence="3" id="KW-1185">Reference proteome</keyword>
<evidence type="ECO:0000259" key="1">
    <source>
        <dbReference type="Pfam" id="PF25210"/>
    </source>
</evidence>
<name>A0ABC8K9J4_ERUVS</name>
<evidence type="ECO:0000313" key="2">
    <source>
        <dbReference type="EMBL" id="CAH8355595.1"/>
    </source>
</evidence>
<evidence type="ECO:0000313" key="3">
    <source>
        <dbReference type="Proteomes" id="UP001642260"/>
    </source>
</evidence>
<protein>
    <recommendedName>
        <fullName evidence="1">FKB95-like N-terminal Kelch domain-containing protein</fullName>
    </recommendedName>
</protein>
<accession>A0ABC8K9J4</accession>
<reference evidence="2 3" key="1">
    <citation type="submission" date="2022-03" db="EMBL/GenBank/DDBJ databases">
        <authorList>
            <person name="Macdonald S."/>
            <person name="Ahmed S."/>
            <person name="Newling K."/>
        </authorList>
    </citation>
    <scope>NUCLEOTIDE SEQUENCE [LARGE SCALE GENOMIC DNA]</scope>
</reference>
<dbReference type="InterPro" id="IPR015915">
    <property type="entry name" value="Kelch-typ_b-propeller"/>
</dbReference>
<dbReference type="Proteomes" id="UP001642260">
    <property type="component" value="Unassembled WGS sequence"/>
</dbReference>
<dbReference type="SUPFAM" id="SSF117281">
    <property type="entry name" value="Kelch motif"/>
    <property type="match status" value="1"/>
</dbReference>
<dbReference type="PANTHER" id="PTHR24414">
    <property type="entry name" value="F-BOX/KELCH-REPEAT PROTEIN SKIP4"/>
    <property type="match status" value="1"/>
</dbReference>
<sequence length="224" mass="26507">MPVLMSNTNAAIAEEKIYVLGCLDDLKTVIVLFNTTKNVWEPEILKPDIELHDERRSFDFLNQRVVMANKMYMREFSQTYVYDPKENIWRPDDMLRSIKLRSACVIDDMLYYYPDDYFYDVKYIKTYDLKRRCLGVVKGLKKLFSRMKKLQFEHTADYGGNLALFYSKGINYRRGRDVKCSMEHWCVEISLERRQGGEIWGKVEYCGQVLVGHRVVLNCLNVMV</sequence>
<gene>
    <name evidence="2" type="ORF">ERUC_LOCUS21350</name>
</gene>
<organism evidence="2 3">
    <name type="scientific">Eruca vesicaria subsp. sativa</name>
    <name type="common">Garden rocket</name>
    <name type="synonym">Eruca sativa</name>
    <dbReference type="NCBI Taxonomy" id="29727"/>
    <lineage>
        <taxon>Eukaryota</taxon>
        <taxon>Viridiplantae</taxon>
        <taxon>Streptophyta</taxon>
        <taxon>Embryophyta</taxon>
        <taxon>Tracheophyta</taxon>
        <taxon>Spermatophyta</taxon>
        <taxon>Magnoliopsida</taxon>
        <taxon>eudicotyledons</taxon>
        <taxon>Gunneridae</taxon>
        <taxon>Pentapetalae</taxon>
        <taxon>rosids</taxon>
        <taxon>malvids</taxon>
        <taxon>Brassicales</taxon>
        <taxon>Brassicaceae</taxon>
        <taxon>Brassiceae</taxon>
        <taxon>Eruca</taxon>
    </lineage>
</organism>
<comment type="caution">
    <text evidence="2">The sequence shown here is derived from an EMBL/GenBank/DDBJ whole genome shotgun (WGS) entry which is preliminary data.</text>
</comment>
<proteinExistence type="predicted"/>
<dbReference type="Pfam" id="PF25210">
    <property type="entry name" value="Kelch_FKB95"/>
    <property type="match status" value="1"/>
</dbReference>
<dbReference type="EMBL" id="CAKOAT010209599">
    <property type="protein sequence ID" value="CAH8355595.1"/>
    <property type="molecule type" value="Genomic_DNA"/>
</dbReference>
<feature type="domain" description="FKB95-like N-terminal Kelch" evidence="1">
    <location>
        <begin position="1"/>
        <end position="210"/>
    </location>
</feature>
<dbReference type="AlphaFoldDB" id="A0ABC8K9J4"/>
<dbReference type="InterPro" id="IPR057499">
    <property type="entry name" value="Kelch_FKB95"/>
</dbReference>
<dbReference type="PANTHER" id="PTHR24414:SF184">
    <property type="entry name" value="GALACTOSE OXIDASE_KELCH REPEAT SUPERFAMILY PROTEIN"/>
    <property type="match status" value="1"/>
</dbReference>